<dbReference type="EMBL" id="JADAQT010000113">
    <property type="protein sequence ID" value="MBE1878918.1"/>
    <property type="molecule type" value="Genomic_DNA"/>
</dbReference>
<evidence type="ECO:0000313" key="1">
    <source>
        <dbReference type="EMBL" id="MBE1878918.1"/>
    </source>
</evidence>
<protein>
    <submittedName>
        <fullName evidence="1">Sulfotransferase family protein</fullName>
    </submittedName>
</protein>
<gene>
    <name evidence="1" type="ORF">IHE71_24815</name>
</gene>
<comment type="caution">
    <text evidence="1">The sequence shown here is derived from an EMBL/GenBank/DDBJ whole genome shotgun (WGS) entry which is preliminary data.</text>
</comment>
<dbReference type="RefSeq" id="WP_192865475.1">
    <property type="nucleotide sequence ID" value="NZ_JADAQT010000113.1"/>
</dbReference>
<accession>A0ABR9N712</accession>
<dbReference type="Gene3D" id="3.40.50.300">
    <property type="entry name" value="P-loop containing nucleotide triphosphate hydrolases"/>
    <property type="match status" value="1"/>
</dbReference>
<dbReference type="Proteomes" id="UP000625527">
    <property type="component" value="Unassembled WGS sequence"/>
</dbReference>
<dbReference type="SUPFAM" id="SSF52540">
    <property type="entry name" value="P-loop containing nucleoside triphosphate hydrolases"/>
    <property type="match status" value="1"/>
</dbReference>
<organism evidence="1 2">
    <name type="scientific">Myceligenerans pegani</name>
    <dbReference type="NCBI Taxonomy" id="2776917"/>
    <lineage>
        <taxon>Bacteria</taxon>
        <taxon>Bacillati</taxon>
        <taxon>Actinomycetota</taxon>
        <taxon>Actinomycetes</taxon>
        <taxon>Micrococcales</taxon>
        <taxon>Promicromonosporaceae</taxon>
        <taxon>Myceligenerans</taxon>
    </lineage>
</organism>
<sequence>MKIIGAGLPRTGTSSLKAALDRLGFGPCYHMFELMRHPEHVERWRAVFGQESPDWGDVFAGYRSAVDFPAAIYWRELAEAYPEAKVVLTVRDPRRWYESVSTGMATVPDRMPGRMGQLAELVPHLNDAARRMLGDGFGLGVPMDEEKAVEIFERHVEHVRSALPADRLLVFAATDGWGPLCEFLGVDPPAGEPYPHLNDAETLRRMFTTMAESDELVTPFEARD</sequence>
<dbReference type="PANTHER" id="PTHR36978">
    <property type="entry name" value="P-LOOP CONTAINING NUCLEOTIDE TRIPHOSPHATE HYDROLASE"/>
    <property type="match status" value="1"/>
</dbReference>
<proteinExistence type="predicted"/>
<evidence type="ECO:0000313" key="2">
    <source>
        <dbReference type="Proteomes" id="UP000625527"/>
    </source>
</evidence>
<dbReference type="Pfam" id="PF17784">
    <property type="entry name" value="Sulfotransfer_4"/>
    <property type="match status" value="1"/>
</dbReference>
<reference evidence="1 2" key="1">
    <citation type="submission" date="2020-10" db="EMBL/GenBank/DDBJ databases">
        <title>Myceligenerans pegani sp. nov., an endophytic actinomycete isolated from Peganum harmala L. in Xinjiang, China.</title>
        <authorList>
            <person name="Xin L."/>
        </authorList>
    </citation>
    <scope>NUCLEOTIDE SEQUENCE [LARGE SCALE GENOMIC DNA]</scope>
    <source>
        <strain evidence="1 2">TRM65318</strain>
    </source>
</reference>
<keyword evidence="2" id="KW-1185">Reference proteome</keyword>
<dbReference type="InterPro" id="IPR027417">
    <property type="entry name" value="P-loop_NTPase"/>
</dbReference>
<dbReference type="InterPro" id="IPR040632">
    <property type="entry name" value="Sulfotransfer_4"/>
</dbReference>
<dbReference type="PANTHER" id="PTHR36978:SF4">
    <property type="entry name" value="P-LOOP CONTAINING NUCLEOSIDE TRIPHOSPHATE HYDROLASE PROTEIN"/>
    <property type="match status" value="1"/>
</dbReference>
<name>A0ABR9N712_9MICO</name>